<dbReference type="EMBL" id="CP142731">
    <property type="protein sequence ID" value="WUR03818.1"/>
    <property type="molecule type" value="Genomic_DNA"/>
</dbReference>
<dbReference type="GeneID" id="90541634"/>
<gene>
    <name evidence="1" type="ORF">VNE69_06137</name>
</gene>
<sequence>MSEDNYKWVNDIPLPLPGLCYIEPSLNVDFKNHDDSLEHFLPPTIYTDPLDLLDVDFMKIVLDDFCGNIEDEGTKKTKIYEKEYDFDSYISDSFESVYEYEHPIDKNIKIKNVYDVFKGNDEKYCLLQSDDLELDGKIFTLQDFVQSNLHKYLVNEKGEKLYEGIRFTNNDYMVCKIENNKFYYYDVVCIFKYKKVK</sequence>
<keyword evidence="2" id="KW-1185">Reference proteome</keyword>
<dbReference type="AlphaFoldDB" id="A0AAX4JD69"/>
<organism evidence="1 2">
    <name type="scientific">Vairimorpha necatrix</name>
    <dbReference type="NCBI Taxonomy" id="6039"/>
    <lineage>
        <taxon>Eukaryota</taxon>
        <taxon>Fungi</taxon>
        <taxon>Fungi incertae sedis</taxon>
        <taxon>Microsporidia</taxon>
        <taxon>Nosematidae</taxon>
        <taxon>Vairimorpha</taxon>
    </lineage>
</organism>
<evidence type="ECO:0000313" key="2">
    <source>
        <dbReference type="Proteomes" id="UP001334084"/>
    </source>
</evidence>
<name>A0AAX4JD69_9MICR</name>
<accession>A0AAX4JD69</accession>
<dbReference type="RefSeq" id="XP_065329963.1">
    <property type="nucleotide sequence ID" value="XM_065473891.1"/>
</dbReference>
<reference evidence="1" key="1">
    <citation type="journal article" date="2024" name="BMC Genomics">
        <title>Functional annotation of a divergent genome using sequence and structure-based similarity.</title>
        <authorList>
            <person name="Svedberg D."/>
            <person name="Winiger R.R."/>
            <person name="Berg A."/>
            <person name="Sharma H."/>
            <person name="Tellgren-Roth C."/>
            <person name="Debrunner-Vossbrinck B.A."/>
            <person name="Vossbrinck C.R."/>
            <person name="Barandun J."/>
        </authorList>
    </citation>
    <scope>NUCLEOTIDE SEQUENCE</scope>
    <source>
        <strain evidence="1">Illinois isolate</strain>
    </source>
</reference>
<proteinExistence type="predicted"/>
<dbReference type="KEGG" id="vnx:VNE69_06137"/>
<dbReference type="Proteomes" id="UP001334084">
    <property type="component" value="Chromosome 6"/>
</dbReference>
<protein>
    <submittedName>
        <fullName evidence="1">Uncharacterized protein</fullName>
    </submittedName>
</protein>
<evidence type="ECO:0000313" key="1">
    <source>
        <dbReference type="EMBL" id="WUR03818.1"/>
    </source>
</evidence>